<dbReference type="Gene3D" id="3.50.4.10">
    <property type="entry name" value="Hepatocyte Growth Factor"/>
    <property type="match status" value="1"/>
</dbReference>
<dbReference type="Proteomes" id="UP000749559">
    <property type="component" value="Unassembled WGS sequence"/>
</dbReference>
<keyword evidence="2" id="KW-1185">Reference proteome</keyword>
<organism evidence="1 2">
    <name type="scientific">Owenia fusiformis</name>
    <name type="common">Polychaete worm</name>
    <dbReference type="NCBI Taxonomy" id="6347"/>
    <lineage>
        <taxon>Eukaryota</taxon>
        <taxon>Metazoa</taxon>
        <taxon>Spiralia</taxon>
        <taxon>Lophotrochozoa</taxon>
        <taxon>Annelida</taxon>
        <taxon>Polychaeta</taxon>
        <taxon>Sedentaria</taxon>
        <taxon>Canalipalpata</taxon>
        <taxon>Sabellida</taxon>
        <taxon>Oweniida</taxon>
        <taxon>Oweniidae</taxon>
        <taxon>Owenia</taxon>
    </lineage>
</organism>
<comment type="caution">
    <text evidence="1">The sequence shown here is derived from an EMBL/GenBank/DDBJ whole genome shotgun (WGS) entry which is preliminary data.</text>
</comment>
<protein>
    <submittedName>
        <fullName evidence="1">Uncharacterized protein</fullName>
    </submittedName>
</protein>
<name>A0A8J1UVV4_OWEFU</name>
<evidence type="ECO:0000313" key="1">
    <source>
        <dbReference type="EMBL" id="CAH1778960.1"/>
    </source>
</evidence>
<dbReference type="EMBL" id="CAIIXF020000003">
    <property type="protein sequence ID" value="CAH1778960.1"/>
    <property type="molecule type" value="Genomic_DNA"/>
</dbReference>
<proteinExistence type="predicted"/>
<dbReference type="PROSITE" id="PS50948">
    <property type="entry name" value="PAN"/>
    <property type="match status" value="1"/>
</dbReference>
<accession>A0A8J1UVV4</accession>
<reference evidence="1" key="1">
    <citation type="submission" date="2022-03" db="EMBL/GenBank/DDBJ databases">
        <authorList>
            <person name="Martin C."/>
        </authorList>
    </citation>
    <scope>NUCLEOTIDE SEQUENCE</scope>
</reference>
<evidence type="ECO:0000313" key="2">
    <source>
        <dbReference type="Proteomes" id="UP000749559"/>
    </source>
</evidence>
<dbReference type="AlphaFoldDB" id="A0A8J1UVV4"/>
<dbReference type="InterPro" id="IPR003609">
    <property type="entry name" value="Pan_app"/>
</dbReference>
<dbReference type="Pfam" id="PF00024">
    <property type="entry name" value="PAN_1"/>
    <property type="match status" value="1"/>
</dbReference>
<dbReference type="OrthoDB" id="6073264at2759"/>
<gene>
    <name evidence="1" type="ORF">OFUS_LOCUS5815</name>
</gene>
<sequence length="200" mass="22884">MNNLLLPSVLTYILIMICELVEVGSAPSNYWTNIDGCLSGYNDVIYDNINSLEECKQLCMEETSIVCWSVEYGPEGGSHSKKCQLSIEYSATVTVTKPCGSYVLYSERITLVRRKEASAYLRREGQKLGNHILDIRSCSSRLKCTKFCSTYFDCAAYNFNQNNVVDNCELLTQKMDVSAQSDMVEDEKWNYYEITNRIWQ</sequence>
<dbReference type="SUPFAM" id="SSF57414">
    <property type="entry name" value="Hairpin loop containing domain-like"/>
    <property type="match status" value="2"/>
</dbReference>